<dbReference type="eggNOG" id="ENOG502RUHV">
    <property type="taxonomic scope" value="Eukaryota"/>
</dbReference>
<dbReference type="KEGG" id="cfj:CFIO01_07527"/>
<dbReference type="InterPro" id="IPR052895">
    <property type="entry name" value="HetReg/Transcr_Mod"/>
</dbReference>
<keyword evidence="2" id="KW-0812">Transmembrane</keyword>
<feature type="region of interest" description="Disordered" evidence="1">
    <location>
        <begin position="38"/>
        <end position="59"/>
    </location>
</feature>
<reference evidence="4 5" key="1">
    <citation type="submission" date="2014-02" db="EMBL/GenBank/DDBJ databases">
        <title>The genome sequence of Colletotrichum fioriniae PJ7.</title>
        <authorList>
            <person name="Baroncelli R."/>
            <person name="Thon M.R."/>
        </authorList>
    </citation>
    <scope>NUCLEOTIDE SEQUENCE [LARGE SCALE GENOMIC DNA]</scope>
    <source>
        <strain evidence="4 5">PJ7</strain>
    </source>
</reference>
<dbReference type="AlphaFoldDB" id="A0A010RRM6"/>
<dbReference type="InterPro" id="IPR010730">
    <property type="entry name" value="HET"/>
</dbReference>
<feature type="compositionally biased region" description="Polar residues" evidence="1">
    <location>
        <begin position="45"/>
        <end position="59"/>
    </location>
</feature>
<keyword evidence="5" id="KW-1185">Reference proteome</keyword>
<sequence>MFNTILQATPRLSSHLATSRMILPQLQAQSRTARTLDLLNRRPMNATQSLTTPTSSAQDILKSSISDNQSRFGSPHQDNPFQGFIKGSRKTKMAYRYEAPTRKTEQQATSPTTSKSSASSFGGFRSLFTHVAVILDNPREYAINRWTDRVMEIYKPPTDQSEILKRLQAVERRQELHSYMTYCVVSGFVLATALSILVAFAASEIRDKRNRRNNEALSTIDSIRLLSISRGDNHPHGLCLSLKEVSLDDEPIFAALSYTWQLPKYDNSEHTQEPGPGKTFVIACDGRSIEISENLFNFLRTILEFRCPPKDGVDEPSSTTPKCPPKVKSALETTSLWIDAFCIDQANNEEKKHQVLLMHRIYSAAQNVLVWLGLSEPDPEVRWIHDKFIPRLSQALRKPESVRTQLYKDTYCRKPEVLDLLGPDACSRWGTSWFILAKFLKENRWFDRGWVVQEVALADPAQTHIMCGKVVLNWKRLGAFVQFLHESRWSHSLETHIERSFEHIEVFTNVQALSMPQSLSSRHLGIGGGLHKINGVRNLLSELVRYTELGSWSMRSEPAWLACASVIISTLRSFHFGDDRDHIHGSLGMLSMLLPQGFPSPIIPDYDQTVEDVFTFVAACFLERLPLLSELRHVGKEKTRRYTALPLWVPDYSVPNASKTDRHTRYGGLPRTGVTLKVLGWCEGEIWCRELRRPSVIGQKLVLHGMRMGTILSKVHEHFTPESSYEMALTMVGYFRTRPFEPLYQPQLNLWDRLAAAVLNECLELYALHLEPLLSDCGLDKSHRVEYYVPGRREFVHTRLNGSEAGHFIRREIYAWVERFQILGFPRFPCLCVDQQVWEELDNECFYRTSRQAFGLGSHFAAEHDQIWFAEGASVPFILREVTPAQNIGKGGTQARVFRYIGDIELSDFDVYSSELTSVRHKQDYEEINII</sequence>
<comment type="caution">
    <text evidence="4">The sequence shown here is derived from an EMBL/GenBank/DDBJ whole genome shotgun (WGS) entry which is preliminary data.</text>
</comment>
<organism evidence="4 5">
    <name type="scientific">Colletotrichum fioriniae PJ7</name>
    <dbReference type="NCBI Taxonomy" id="1445577"/>
    <lineage>
        <taxon>Eukaryota</taxon>
        <taxon>Fungi</taxon>
        <taxon>Dikarya</taxon>
        <taxon>Ascomycota</taxon>
        <taxon>Pezizomycotina</taxon>
        <taxon>Sordariomycetes</taxon>
        <taxon>Hypocreomycetidae</taxon>
        <taxon>Glomerellales</taxon>
        <taxon>Glomerellaceae</taxon>
        <taxon>Colletotrichum</taxon>
        <taxon>Colletotrichum acutatum species complex</taxon>
    </lineage>
</organism>
<feature type="domain" description="Heterokaryon incompatibility" evidence="3">
    <location>
        <begin position="331"/>
        <end position="454"/>
    </location>
</feature>
<evidence type="ECO:0000259" key="3">
    <source>
        <dbReference type="Pfam" id="PF06985"/>
    </source>
</evidence>
<accession>A0A010RRM6</accession>
<dbReference type="Pfam" id="PF06985">
    <property type="entry name" value="HET"/>
    <property type="match status" value="1"/>
</dbReference>
<dbReference type="HOGENOM" id="CLU_004184_7_0_1"/>
<proteinExistence type="predicted"/>
<dbReference type="Proteomes" id="UP000020467">
    <property type="component" value="Unassembled WGS sequence"/>
</dbReference>
<feature type="compositionally biased region" description="Low complexity" evidence="1">
    <location>
        <begin position="108"/>
        <end position="120"/>
    </location>
</feature>
<dbReference type="PANTHER" id="PTHR24148:SF82">
    <property type="entry name" value="HETEROKARYON INCOMPATIBILITY DOMAIN-CONTAINING PROTEIN"/>
    <property type="match status" value="1"/>
</dbReference>
<dbReference type="EMBL" id="JARH01000419">
    <property type="protein sequence ID" value="EXF80674.1"/>
    <property type="molecule type" value="Genomic_DNA"/>
</dbReference>
<evidence type="ECO:0000313" key="4">
    <source>
        <dbReference type="EMBL" id="EXF80674.1"/>
    </source>
</evidence>
<feature type="region of interest" description="Disordered" evidence="1">
    <location>
        <begin position="100"/>
        <end position="120"/>
    </location>
</feature>
<evidence type="ECO:0000313" key="5">
    <source>
        <dbReference type="Proteomes" id="UP000020467"/>
    </source>
</evidence>
<evidence type="ECO:0000256" key="1">
    <source>
        <dbReference type="SAM" id="MobiDB-lite"/>
    </source>
</evidence>
<gene>
    <name evidence="4" type="ORF">CFIO01_07527</name>
</gene>
<keyword evidence="2" id="KW-0472">Membrane</keyword>
<dbReference type="PANTHER" id="PTHR24148">
    <property type="entry name" value="ANKYRIN REPEAT DOMAIN-CONTAINING PROTEIN 39 HOMOLOG-RELATED"/>
    <property type="match status" value="1"/>
</dbReference>
<name>A0A010RRM6_9PEZI</name>
<protein>
    <submittedName>
        <fullName evidence="4">Heterokaryon incompatibility protein</fullName>
    </submittedName>
</protein>
<evidence type="ECO:0000256" key="2">
    <source>
        <dbReference type="SAM" id="Phobius"/>
    </source>
</evidence>
<feature type="transmembrane region" description="Helical" evidence="2">
    <location>
        <begin position="179"/>
        <end position="202"/>
    </location>
</feature>
<keyword evidence="2" id="KW-1133">Transmembrane helix</keyword>
<dbReference type="OrthoDB" id="4476201at2759"/>